<organism evidence="1">
    <name type="scientific">Triticum aestivum</name>
    <name type="common">Wheat</name>
    <dbReference type="NCBI Taxonomy" id="4565"/>
    <lineage>
        <taxon>Eukaryota</taxon>
        <taxon>Viridiplantae</taxon>
        <taxon>Streptophyta</taxon>
        <taxon>Embryophyta</taxon>
        <taxon>Tracheophyta</taxon>
        <taxon>Spermatophyta</taxon>
        <taxon>Magnoliopsida</taxon>
        <taxon>Liliopsida</taxon>
        <taxon>Poales</taxon>
        <taxon>Poaceae</taxon>
        <taxon>BOP clade</taxon>
        <taxon>Pooideae</taxon>
        <taxon>Triticodae</taxon>
        <taxon>Triticeae</taxon>
        <taxon>Triticinae</taxon>
        <taxon>Triticum</taxon>
    </lineage>
</organism>
<reference evidence="1" key="2">
    <citation type="submission" date="2020-03" db="EMBL/GenBank/DDBJ databases">
        <title>The second near-complete assembly of the hexaploid bread wheat (Triticum aestivum) genome.</title>
        <authorList>
            <person name="Zimin A.V."/>
            <person name="Puiu D."/>
            <person name="Shumante A."/>
            <person name="Alonge M."/>
            <person name="Salzberg S.L."/>
        </authorList>
    </citation>
    <scope>NUCLEOTIDE SEQUENCE</scope>
    <source>
        <tissue evidence="1">Leaf</tissue>
    </source>
</reference>
<gene>
    <name evidence="1" type="ORF">CFC21_055700</name>
</gene>
<dbReference type="Proteomes" id="UP000815260">
    <property type="component" value="Chromosome 4A"/>
</dbReference>
<dbReference type="AlphaFoldDB" id="A0A9R1GHB6"/>
<sequence>VPWVRNFSRHGYLENLATMLL</sequence>
<dbReference type="EMBL" id="CM022220">
    <property type="protein sequence ID" value="KAF7046688.1"/>
    <property type="molecule type" value="Genomic_DNA"/>
</dbReference>
<proteinExistence type="predicted"/>
<accession>A0A9R1GHB6</accession>
<comment type="caution">
    <text evidence="1">The sequence shown here is derived from an EMBL/GenBank/DDBJ whole genome shotgun (WGS) entry which is preliminary data.</text>
</comment>
<protein>
    <submittedName>
        <fullName evidence="1">Uncharacterized protein</fullName>
    </submittedName>
</protein>
<reference evidence="1" key="1">
    <citation type="journal article" date="2017" name="Gigascience">
        <title>The first near-complete assembly of the hexaploid bread wheat genome, Triticum aestivum.</title>
        <authorList>
            <person name="Zimin A.V."/>
            <person name="Puiu D."/>
            <person name="Hall R."/>
            <person name="Kingan S."/>
            <person name="Clavijo B.J."/>
            <person name="Salzberg S.L."/>
        </authorList>
    </citation>
    <scope>NUCLEOTIDE SEQUENCE</scope>
    <source>
        <tissue evidence="1">Leaf</tissue>
    </source>
</reference>
<name>A0A9R1GHB6_WHEAT</name>
<feature type="non-terminal residue" evidence="1">
    <location>
        <position position="1"/>
    </location>
</feature>
<evidence type="ECO:0000313" key="1">
    <source>
        <dbReference type="EMBL" id="KAF7046688.1"/>
    </source>
</evidence>